<proteinExistence type="predicted"/>
<keyword evidence="2" id="KW-1185">Reference proteome</keyword>
<reference evidence="1 2" key="1">
    <citation type="submission" date="2017-02" db="EMBL/GenBank/DDBJ databases">
        <authorList>
            <person name="Peterson S.W."/>
        </authorList>
    </citation>
    <scope>NUCLEOTIDE SEQUENCE [LARGE SCALE GENOMIC DNA]</scope>
    <source>
        <strain evidence="1 2">CECT 9027</strain>
    </source>
</reference>
<organism evidence="1 2">
    <name type="scientific">Vibrio palustris</name>
    <dbReference type="NCBI Taxonomy" id="1918946"/>
    <lineage>
        <taxon>Bacteria</taxon>
        <taxon>Pseudomonadati</taxon>
        <taxon>Pseudomonadota</taxon>
        <taxon>Gammaproteobacteria</taxon>
        <taxon>Vibrionales</taxon>
        <taxon>Vibrionaceae</taxon>
        <taxon>Vibrio</taxon>
    </lineage>
</organism>
<gene>
    <name evidence="1" type="ORF">VPAL9027_02572</name>
</gene>
<evidence type="ECO:0000313" key="1">
    <source>
        <dbReference type="EMBL" id="SJL84581.1"/>
    </source>
</evidence>
<name>A0A1R4B6T6_9VIBR</name>
<accession>A0A1R4B6T6</accession>
<dbReference type="Proteomes" id="UP000189475">
    <property type="component" value="Unassembled WGS sequence"/>
</dbReference>
<protein>
    <submittedName>
        <fullName evidence="1">Uncharacterized protein</fullName>
    </submittedName>
</protein>
<sequence length="36" mass="4327">MNTPSFYQQKRQKMDLNPIKPVKNFILTLLVHQKNI</sequence>
<dbReference type="STRING" id="1918946.VPAL9027_02572"/>
<dbReference type="AlphaFoldDB" id="A0A1R4B6T6"/>
<dbReference type="EMBL" id="FUFT01000005">
    <property type="protein sequence ID" value="SJL84581.1"/>
    <property type="molecule type" value="Genomic_DNA"/>
</dbReference>
<evidence type="ECO:0000313" key="2">
    <source>
        <dbReference type="Proteomes" id="UP000189475"/>
    </source>
</evidence>